<comment type="caution">
    <text evidence="2">The sequence shown here is derived from an EMBL/GenBank/DDBJ whole genome shotgun (WGS) entry which is preliminary data.</text>
</comment>
<dbReference type="AlphaFoldDB" id="A0ABC8LCF4"/>
<evidence type="ECO:0000313" key="3">
    <source>
        <dbReference type="Proteomes" id="UP001642260"/>
    </source>
</evidence>
<keyword evidence="3" id="KW-1185">Reference proteome</keyword>
<proteinExistence type="predicted"/>
<feature type="region of interest" description="Disordered" evidence="1">
    <location>
        <begin position="93"/>
        <end position="128"/>
    </location>
</feature>
<gene>
    <name evidence="2" type="ORF">ERUC_LOCUS33719</name>
</gene>
<name>A0ABC8LCF4_ERUVS</name>
<evidence type="ECO:0000256" key="1">
    <source>
        <dbReference type="SAM" id="MobiDB-lite"/>
    </source>
</evidence>
<accession>A0ABC8LCF4</accession>
<organism evidence="2 3">
    <name type="scientific">Eruca vesicaria subsp. sativa</name>
    <name type="common">Garden rocket</name>
    <name type="synonym">Eruca sativa</name>
    <dbReference type="NCBI Taxonomy" id="29727"/>
    <lineage>
        <taxon>Eukaryota</taxon>
        <taxon>Viridiplantae</taxon>
        <taxon>Streptophyta</taxon>
        <taxon>Embryophyta</taxon>
        <taxon>Tracheophyta</taxon>
        <taxon>Spermatophyta</taxon>
        <taxon>Magnoliopsida</taxon>
        <taxon>eudicotyledons</taxon>
        <taxon>Gunneridae</taxon>
        <taxon>Pentapetalae</taxon>
        <taxon>rosids</taxon>
        <taxon>malvids</taxon>
        <taxon>Brassicales</taxon>
        <taxon>Brassicaceae</taxon>
        <taxon>Brassiceae</taxon>
        <taxon>Eruca</taxon>
    </lineage>
</organism>
<protein>
    <submittedName>
        <fullName evidence="2">Uncharacterized protein</fullName>
    </submittedName>
</protein>
<feature type="compositionally biased region" description="Polar residues" evidence="1">
    <location>
        <begin position="117"/>
        <end position="128"/>
    </location>
</feature>
<reference evidence="2 3" key="1">
    <citation type="submission" date="2022-03" db="EMBL/GenBank/DDBJ databases">
        <authorList>
            <person name="Macdonald S."/>
            <person name="Ahmed S."/>
            <person name="Newling K."/>
        </authorList>
    </citation>
    <scope>NUCLEOTIDE SEQUENCE [LARGE SCALE GENOMIC DNA]</scope>
</reference>
<sequence>MKDILQDEDIYTFFESETKLSHETRQVSLNVLDLEKENYFSVAIGQTRTKARYVIDSSQDAVDLLHKLAVADTTTTLAETFSDSESYQTCNGNGYLKHSTNGMTNGNGNGYSKHSSDGMTNESQEAEL</sequence>
<dbReference type="Proteomes" id="UP001642260">
    <property type="component" value="Unassembled WGS sequence"/>
</dbReference>
<dbReference type="EMBL" id="CAKOAT010508487">
    <property type="protein sequence ID" value="CAH8381236.1"/>
    <property type="molecule type" value="Genomic_DNA"/>
</dbReference>
<evidence type="ECO:0000313" key="2">
    <source>
        <dbReference type="EMBL" id="CAH8381236.1"/>
    </source>
</evidence>